<dbReference type="RefSeq" id="WP_126163777.1">
    <property type="nucleotide sequence ID" value="NZ_RQPJ01000021.1"/>
</dbReference>
<gene>
    <name evidence="2" type="ORF">EHW67_18020</name>
</gene>
<evidence type="ECO:0000313" key="2">
    <source>
        <dbReference type="EMBL" id="RTE52092.1"/>
    </source>
</evidence>
<accession>A0A3S0CIF7</accession>
<dbReference type="OrthoDB" id="981524at2"/>
<keyword evidence="1" id="KW-1133">Transmembrane helix</keyword>
<evidence type="ECO:0000313" key="3">
    <source>
        <dbReference type="Proteomes" id="UP000267585"/>
    </source>
</evidence>
<proteinExistence type="predicted"/>
<sequence length="170" mass="19706">MEKINENNNFKVPEGYFDSLTDQIMDKVAMEAPIESKNEGFKVPEGYFDSLEDKIYRKLNEGDTQVIALNPYKKYYYIAASVAAVILVYLGVQWNVDGTPTYSDLANTDIENYLEFDDLGISSYELAEMLPIEEMDMNDMLKYRIEDENIVDYINSNIDDFEELNLHDNE</sequence>
<name>A0A3S0CIF7_9FLAO</name>
<keyword evidence="1" id="KW-0812">Transmembrane</keyword>
<dbReference type="AlphaFoldDB" id="A0A3S0CIF7"/>
<organism evidence="2 3">
    <name type="scientific">Arenibacter aquaticus</name>
    <dbReference type="NCBI Taxonomy" id="2489054"/>
    <lineage>
        <taxon>Bacteria</taxon>
        <taxon>Pseudomonadati</taxon>
        <taxon>Bacteroidota</taxon>
        <taxon>Flavobacteriia</taxon>
        <taxon>Flavobacteriales</taxon>
        <taxon>Flavobacteriaceae</taxon>
        <taxon>Arenibacter</taxon>
    </lineage>
</organism>
<reference evidence="2 3" key="1">
    <citation type="submission" date="2018-11" db="EMBL/GenBank/DDBJ databases">
        <title>Arenibacter aquaticus sp.nov., a marine bacterium isolated from surface seawater in the South China Sea.</title>
        <authorList>
            <person name="Guo J."/>
            <person name="Sun J."/>
        </authorList>
    </citation>
    <scope>NUCLEOTIDE SEQUENCE [LARGE SCALE GENOMIC DNA]</scope>
    <source>
        <strain evidence="2 3">GUO666</strain>
    </source>
</reference>
<evidence type="ECO:0000256" key="1">
    <source>
        <dbReference type="SAM" id="Phobius"/>
    </source>
</evidence>
<protein>
    <submittedName>
        <fullName evidence="2">Uncharacterized protein</fullName>
    </submittedName>
</protein>
<keyword evidence="3" id="KW-1185">Reference proteome</keyword>
<dbReference type="Proteomes" id="UP000267585">
    <property type="component" value="Unassembled WGS sequence"/>
</dbReference>
<dbReference type="EMBL" id="RQPJ01000021">
    <property type="protein sequence ID" value="RTE52092.1"/>
    <property type="molecule type" value="Genomic_DNA"/>
</dbReference>
<keyword evidence="1" id="KW-0472">Membrane</keyword>
<comment type="caution">
    <text evidence="2">The sequence shown here is derived from an EMBL/GenBank/DDBJ whole genome shotgun (WGS) entry which is preliminary data.</text>
</comment>
<feature type="transmembrane region" description="Helical" evidence="1">
    <location>
        <begin position="75"/>
        <end position="94"/>
    </location>
</feature>